<dbReference type="RefSeq" id="WP_119525401.1">
    <property type="nucleotide sequence ID" value="NZ_NRHC01000072.1"/>
</dbReference>
<keyword evidence="1" id="KW-0472">Membrane</keyword>
<name>A0A3A1Y407_9GAMM</name>
<keyword evidence="3" id="KW-1185">Reference proteome</keyword>
<dbReference type="Proteomes" id="UP000265691">
    <property type="component" value="Unassembled WGS sequence"/>
</dbReference>
<accession>A0A3A1Y407</accession>
<evidence type="ECO:0000313" key="3">
    <source>
        <dbReference type="Proteomes" id="UP000265691"/>
    </source>
</evidence>
<dbReference type="OrthoDB" id="5677125at2"/>
<proteinExistence type="predicted"/>
<keyword evidence="1" id="KW-0812">Transmembrane</keyword>
<reference evidence="2 3" key="1">
    <citation type="submission" date="2017-08" db="EMBL/GenBank/DDBJ databases">
        <title>Reclassification of Bisgaard taxon 37 and 44.</title>
        <authorList>
            <person name="Christensen H."/>
        </authorList>
    </citation>
    <scope>NUCLEOTIDE SEQUENCE [LARGE SCALE GENOMIC DNA]</scope>
    <source>
        <strain evidence="2 3">B96_3</strain>
    </source>
</reference>
<feature type="transmembrane region" description="Helical" evidence="1">
    <location>
        <begin position="163"/>
        <end position="184"/>
    </location>
</feature>
<sequence length="292" mass="32315">MSANHLINLADDLVAGKITLEDIFQDQLVVDVLTLKDKDLDVEKDPEYYVDTPADLQIFANFDFTKKVMAEIANLDLEDTTTDINVEVANGKKLEADKEVKPLKLDNFNTYKNYNYGYQMPNKTSGVFYSESSNAPSSSPSTASNANFTVKTKDSSIFNLRNLIGATLAFIATFACIGIFSNFINKDQGFSTLAYSDPSMSQSLKSNNSGSLTINNNLASSNLASLSFKRYELDDPNLINYQPQLLTSVQLVSLHLVNQGQKTDGLLLSDKQSQNLSILIANYEIHKRLSSK</sequence>
<dbReference type="AlphaFoldDB" id="A0A3A1Y407"/>
<evidence type="ECO:0000313" key="2">
    <source>
        <dbReference type="EMBL" id="RIY31986.1"/>
    </source>
</evidence>
<protein>
    <submittedName>
        <fullName evidence="2">Uncharacterized protein</fullName>
    </submittedName>
</protein>
<organism evidence="2 3">
    <name type="scientific">Psittacicella hinzii</name>
    <dbReference type="NCBI Taxonomy" id="2028575"/>
    <lineage>
        <taxon>Bacteria</taxon>
        <taxon>Pseudomonadati</taxon>
        <taxon>Pseudomonadota</taxon>
        <taxon>Gammaproteobacteria</taxon>
        <taxon>Pasteurellales</taxon>
        <taxon>Psittacicellaceae</taxon>
        <taxon>Psittacicella</taxon>
    </lineage>
</organism>
<keyword evidence="1" id="KW-1133">Transmembrane helix</keyword>
<gene>
    <name evidence="2" type="ORF">CKF54_05690</name>
</gene>
<comment type="caution">
    <text evidence="2">The sequence shown here is derived from an EMBL/GenBank/DDBJ whole genome shotgun (WGS) entry which is preliminary data.</text>
</comment>
<dbReference type="EMBL" id="NRHC01000072">
    <property type="protein sequence ID" value="RIY31986.1"/>
    <property type="molecule type" value="Genomic_DNA"/>
</dbReference>
<evidence type="ECO:0000256" key="1">
    <source>
        <dbReference type="SAM" id="Phobius"/>
    </source>
</evidence>